<dbReference type="Pfam" id="PF00383">
    <property type="entry name" value="dCMP_cyt_deam_1"/>
    <property type="match status" value="1"/>
</dbReference>
<feature type="active site" description="Proton donor" evidence="8">
    <location>
        <position position="64"/>
    </location>
</feature>
<proteinExistence type="inferred from homology"/>
<dbReference type="Gene3D" id="3.40.140.10">
    <property type="entry name" value="Cytidine Deaminase, domain 2"/>
    <property type="match status" value="1"/>
</dbReference>
<accession>A0ABV0EZU6</accession>
<evidence type="ECO:0000256" key="6">
    <source>
        <dbReference type="ARBA" id="ARBA00022833"/>
    </source>
</evidence>
<dbReference type="NCBIfam" id="NF008113">
    <property type="entry name" value="PRK10860.1"/>
    <property type="match status" value="1"/>
</dbReference>
<dbReference type="InterPro" id="IPR016193">
    <property type="entry name" value="Cytidine_deaminase-like"/>
</dbReference>
<evidence type="ECO:0000256" key="9">
    <source>
        <dbReference type="SAM" id="MobiDB-lite"/>
    </source>
</evidence>
<evidence type="ECO:0000313" key="12">
    <source>
        <dbReference type="Proteomes" id="UP001429357"/>
    </source>
</evidence>
<evidence type="ECO:0000313" key="11">
    <source>
        <dbReference type="EMBL" id="MEO1781333.1"/>
    </source>
</evidence>
<feature type="binding site" evidence="8">
    <location>
        <position position="92"/>
    </location>
    <ligand>
        <name>Zn(2+)</name>
        <dbReference type="ChEBI" id="CHEBI:29105"/>
        <note>catalytic</note>
    </ligand>
</feature>
<evidence type="ECO:0000256" key="7">
    <source>
        <dbReference type="ARBA" id="ARBA00048045"/>
    </source>
</evidence>
<comment type="catalytic activity">
    <reaction evidence="7 8">
        <text>adenosine(34) in tRNA + H2O + H(+) = inosine(34) in tRNA + NH4(+)</text>
        <dbReference type="Rhea" id="RHEA:43168"/>
        <dbReference type="Rhea" id="RHEA-COMP:10373"/>
        <dbReference type="Rhea" id="RHEA-COMP:10374"/>
        <dbReference type="ChEBI" id="CHEBI:15377"/>
        <dbReference type="ChEBI" id="CHEBI:15378"/>
        <dbReference type="ChEBI" id="CHEBI:28938"/>
        <dbReference type="ChEBI" id="CHEBI:74411"/>
        <dbReference type="ChEBI" id="CHEBI:82852"/>
        <dbReference type="EC" id="3.5.4.33"/>
    </reaction>
</comment>
<evidence type="ECO:0000256" key="4">
    <source>
        <dbReference type="ARBA" id="ARBA00022723"/>
    </source>
</evidence>
<reference evidence="11" key="1">
    <citation type="submission" date="2016-06" db="EMBL/GenBank/DDBJ databases">
        <authorList>
            <person name="Van Tyne D."/>
        </authorList>
    </citation>
    <scope>NUCLEOTIDE SEQUENCE</scope>
    <source>
        <strain evidence="11">JM9A</strain>
    </source>
</reference>
<dbReference type="EC" id="3.5.4.33" evidence="8"/>
<dbReference type="PANTHER" id="PTHR11079">
    <property type="entry name" value="CYTOSINE DEAMINASE FAMILY MEMBER"/>
    <property type="match status" value="1"/>
</dbReference>
<comment type="cofactor">
    <cofactor evidence="8">
        <name>Zn(2+)</name>
        <dbReference type="ChEBI" id="CHEBI:29105"/>
    </cofactor>
    <text evidence="8">Binds 1 zinc ion per subunit.</text>
</comment>
<evidence type="ECO:0000256" key="8">
    <source>
        <dbReference type="HAMAP-Rule" id="MF_00972"/>
    </source>
</evidence>
<dbReference type="InterPro" id="IPR002125">
    <property type="entry name" value="CMP_dCMP_dom"/>
</dbReference>
<feature type="domain" description="CMP/dCMP-type deaminase" evidence="10">
    <location>
        <begin position="11"/>
        <end position="138"/>
    </location>
</feature>
<dbReference type="InterPro" id="IPR028883">
    <property type="entry name" value="tRNA_aden_deaminase"/>
</dbReference>
<comment type="similarity">
    <text evidence="1">Belongs to the cytidine and deoxycytidylate deaminase family. ADAT2 subfamily.</text>
</comment>
<dbReference type="PANTHER" id="PTHR11079:SF202">
    <property type="entry name" value="TRNA-SPECIFIC ADENOSINE DEAMINASE"/>
    <property type="match status" value="1"/>
</dbReference>
<dbReference type="SUPFAM" id="SSF53927">
    <property type="entry name" value="Cytidine deaminase-like"/>
    <property type="match status" value="1"/>
</dbReference>
<evidence type="ECO:0000259" key="10">
    <source>
        <dbReference type="PROSITE" id="PS51747"/>
    </source>
</evidence>
<gene>
    <name evidence="8" type="primary">tadA</name>
    <name evidence="11" type="ORF">BAU18_000912</name>
</gene>
<dbReference type="Proteomes" id="UP001429357">
    <property type="component" value="Unassembled WGS sequence"/>
</dbReference>
<comment type="caution">
    <text evidence="11">The sequence shown here is derived from an EMBL/GenBank/DDBJ whole genome shotgun (WGS) entry which is preliminary data.</text>
</comment>
<organism evidence="11 12">
    <name type="scientific">Enterococcus diestrammenae</name>
    <dbReference type="NCBI Taxonomy" id="1155073"/>
    <lineage>
        <taxon>Bacteria</taxon>
        <taxon>Bacillati</taxon>
        <taxon>Bacillota</taxon>
        <taxon>Bacilli</taxon>
        <taxon>Lactobacillales</taxon>
        <taxon>Enterococcaceae</taxon>
        <taxon>Enterococcus</taxon>
    </lineage>
</organism>
<keyword evidence="5 8" id="KW-0378">Hydrolase</keyword>
<dbReference type="EMBL" id="MAEI02000001">
    <property type="protein sequence ID" value="MEO1781333.1"/>
    <property type="molecule type" value="Genomic_DNA"/>
</dbReference>
<evidence type="ECO:0000256" key="1">
    <source>
        <dbReference type="ARBA" id="ARBA00010669"/>
    </source>
</evidence>
<name>A0ABV0EZU6_9ENTE</name>
<keyword evidence="6 8" id="KW-0862">Zinc</keyword>
<keyword evidence="3 8" id="KW-0819">tRNA processing</keyword>
<dbReference type="HAMAP" id="MF_00972">
    <property type="entry name" value="tRNA_aden_deaminase"/>
    <property type="match status" value="1"/>
</dbReference>
<dbReference type="CDD" id="cd01285">
    <property type="entry name" value="nucleoside_deaminase"/>
    <property type="match status" value="1"/>
</dbReference>
<dbReference type="InterPro" id="IPR016192">
    <property type="entry name" value="APOBEC/CMP_deaminase_Zn-bd"/>
</dbReference>
<evidence type="ECO:0000256" key="3">
    <source>
        <dbReference type="ARBA" id="ARBA00022694"/>
    </source>
</evidence>
<keyword evidence="12" id="KW-1185">Reference proteome</keyword>
<feature type="binding site" evidence="8">
    <location>
        <position position="95"/>
    </location>
    <ligand>
        <name>Zn(2+)</name>
        <dbReference type="ChEBI" id="CHEBI:29105"/>
        <note>catalytic</note>
    </ligand>
</feature>
<feature type="binding site" evidence="8">
    <location>
        <position position="62"/>
    </location>
    <ligand>
        <name>Zn(2+)</name>
        <dbReference type="ChEBI" id="CHEBI:29105"/>
        <note>catalytic</note>
    </ligand>
</feature>
<evidence type="ECO:0000256" key="5">
    <source>
        <dbReference type="ARBA" id="ARBA00022801"/>
    </source>
</evidence>
<dbReference type="PROSITE" id="PS00903">
    <property type="entry name" value="CYT_DCMP_DEAMINASES_1"/>
    <property type="match status" value="1"/>
</dbReference>
<dbReference type="PROSITE" id="PS51747">
    <property type="entry name" value="CYT_DCMP_DEAMINASES_2"/>
    <property type="match status" value="1"/>
</dbReference>
<sequence>MTEKTTTLSQREKEHYMRLAMIEAQKAEAIGEVPIGCVLVLDGEVIGRGHNRREETQDATAHAEMYAIREACSKIDSWRLERSQLFVTLEPCPMCSGAMLLSRVEEVFFGAYDPKGGTAGTFMNLLTDERFNHWSYVEGGILEAECGALLTDFFRSIRQRQKLRKQQRKAEVAARIAQQTQALQQLSTNQQERDDLDALIEKQEKP</sequence>
<feature type="region of interest" description="Disordered" evidence="9">
    <location>
        <begin position="184"/>
        <end position="206"/>
    </location>
</feature>
<comment type="function">
    <text evidence="8">Catalyzes the deamination of adenosine to inosine at the wobble position 34 of tRNA(Arg2).</text>
</comment>
<reference evidence="11" key="2">
    <citation type="submission" date="2024-02" db="EMBL/GenBank/DDBJ databases">
        <title>The Genome Sequence of Enterococcus diestrammenae JM9A.</title>
        <authorList>
            <person name="Earl A."/>
            <person name="Manson A."/>
            <person name="Gilmore M."/>
            <person name="Sanders J."/>
            <person name="Shea T."/>
            <person name="Howe W."/>
            <person name="Livny J."/>
            <person name="Cuomo C."/>
            <person name="Neafsey D."/>
            <person name="Birren B."/>
        </authorList>
    </citation>
    <scope>NUCLEOTIDE SEQUENCE</scope>
    <source>
        <strain evidence="11">JM9A</strain>
    </source>
</reference>
<evidence type="ECO:0000256" key="2">
    <source>
        <dbReference type="ARBA" id="ARBA00011738"/>
    </source>
</evidence>
<keyword evidence="4 8" id="KW-0479">Metal-binding</keyword>
<comment type="subunit">
    <text evidence="2 8">Homodimer.</text>
</comment>
<protein>
    <recommendedName>
        <fullName evidence="8">tRNA-specific adenosine deaminase</fullName>
        <ecNumber evidence="8">3.5.4.33</ecNumber>
    </recommendedName>
</protein>